<evidence type="ECO:0000256" key="5">
    <source>
        <dbReference type="ARBA" id="ARBA00022605"/>
    </source>
</evidence>
<dbReference type="PANTHER" id="PTHR43808:SF1">
    <property type="entry name" value="ACETYLORNITHINE DEACETYLASE"/>
    <property type="match status" value="1"/>
</dbReference>
<dbReference type="Gene3D" id="3.40.630.10">
    <property type="entry name" value="Zn peptidases"/>
    <property type="match status" value="1"/>
</dbReference>
<proteinExistence type="inferred from homology"/>
<dbReference type="EC" id="3.5.1.16" evidence="11"/>
<gene>
    <name evidence="11" type="primary">argE</name>
    <name evidence="11" type="ORF">J8I01_12030</name>
</gene>
<dbReference type="InterPro" id="IPR002933">
    <property type="entry name" value="Peptidase_M20"/>
</dbReference>
<dbReference type="PROSITE" id="PS00759">
    <property type="entry name" value="ARGE_DAPE_CPG2_2"/>
    <property type="match status" value="1"/>
</dbReference>
<keyword evidence="12" id="KW-1185">Reference proteome</keyword>
<evidence type="ECO:0000256" key="9">
    <source>
        <dbReference type="ARBA" id="ARBA00023285"/>
    </source>
</evidence>
<feature type="domain" description="Peptidase M20 dimerisation" evidence="10">
    <location>
        <begin position="175"/>
        <end position="282"/>
    </location>
</feature>
<dbReference type="InterPro" id="IPR011650">
    <property type="entry name" value="Peptidase_M20_dimer"/>
</dbReference>
<evidence type="ECO:0000256" key="1">
    <source>
        <dbReference type="ARBA" id="ARBA00001947"/>
    </source>
</evidence>
<keyword evidence="5" id="KW-0028">Amino-acid biosynthesis</keyword>
<dbReference type="NCBIfam" id="TIGR01892">
    <property type="entry name" value="AcOrn-deacetyl"/>
    <property type="match status" value="1"/>
</dbReference>
<dbReference type="PROSITE" id="PS00758">
    <property type="entry name" value="ARGE_DAPE_CPG2_1"/>
    <property type="match status" value="1"/>
</dbReference>
<organism evidence="11 12">
    <name type="scientific">Aeromonas sanarellii</name>
    <dbReference type="NCBI Taxonomy" id="633415"/>
    <lineage>
        <taxon>Bacteria</taxon>
        <taxon>Pseudomonadati</taxon>
        <taxon>Pseudomonadota</taxon>
        <taxon>Gammaproteobacteria</taxon>
        <taxon>Aeromonadales</taxon>
        <taxon>Aeromonadaceae</taxon>
        <taxon>Aeromonas</taxon>
    </lineage>
</organism>
<comment type="cofactor">
    <cofactor evidence="1">
        <name>Zn(2+)</name>
        <dbReference type="ChEBI" id="CHEBI:29105"/>
    </cofactor>
</comment>
<evidence type="ECO:0000256" key="6">
    <source>
        <dbReference type="ARBA" id="ARBA00022723"/>
    </source>
</evidence>
<dbReference type="Proteomes" id="UP000666661">
    <property type="component" value="Unassembled WGS sequence"/>
</dbReference>
<evidence type="ECO:0000313" key="12">
    <source>
        <dbReference type="Proteomes" id="UP000666661"/>
    </source>
</evidence>
<dbReference type="PANTHER" id="PTHR43808">
    <property type="entry name" value="ACETYLORNITHINE DEACETYLASE"/>
    <property type="match status" value="1"/>
</dbReference>
<evidence type="ECO:0000256" key="2">
    <source>
        <dbReference type="ARBA" id="ARBA00005691"/>
    </source>
</evidence>
<protein>
    <submittedName>
        <fullName evidence="11">Acetylornithine deacetylase</fullName>
        <ecNumber evidence="11">3.5.1.16</ecNumber>
    </submittedName>
</protein>
<dbReference type="Pfam" id="PF07687">
    <property type="entry name" value="M20_dimer"/>
    <property type="match status" value="1"/>
</dbReference>
<sequence>MANLDFFSLYKNIIAIPSISSTDPRWDQSNEAVIRLLADWFGQLGFHCEVTALPDLPGKFNLVATYGQGKGGLLLAGHTDTVPFDEGAWNKDPFKVTEEGNRLYGLGTIDMKGFFAFIVEALKEIDLTTLNKPLRILATADEETTMAGARAIAAAAELKPDYAVIGEPTGLVPVVAHKGHMSEAIRITGRSGHSSDPANGVNAMEIMHKAMGQVLKLQQDLKEKYADHRFAVPQPTLNLGYIHGGDSPNRICGCCELHIDMRPTPQVGPDELMGMLKEALSPIEIHQPGCLHLQHLHEPIPAYACKDDSDLVREAERASGRAAESVNYCTEAPFIQQLGCETIVMGPGHIAQAHQPDEYLDLSFVKPTTAVLQHLIRRFCIQPGECK</sequence>
<keyword evidence="7 11" id="KW-0378">Hydrolase</keyword>
<comment type="caution">
    <text evidence="11">The sequence shown here is derived from an EMBL/GenBank/DDBJ whole genome shotgun (WGS) entry which is preliminary data.</text>
</comment>
<dbReference type="SUPFAM" id="SSF55031">
    <property type="entry name" value="Bacterial exopeptidase dimerisation domain"/>
    <property type="match status" value="1"/>
</dbReference>
<evidence type="ECO:0000256" key="8">
    <source>
        <dbReference type="ARBA" id="ARBA00022833"/>
    </source>
</evidence>
<dbReference type="NCBIfam" id="NF003474">
    <property type="entry name" value="PRK05111.1"/>
    <property type="match status" value="1"/>
</dbReference>
<dbReference type="InterPro" id="IPR036264">
    <property type="entry name" value="Bact_exopeptidase_dim_dom"/>
</dbReference>
<evidence type="ECO:0000313" key="11">
    <source>
        <dbReference type="EMBL" id="MBP0603234.1"/>
    </source>
</evidence>
<evidence type="ECO:0000256" key="7">
    <source>
        <dbReference type="ARBA" id="ARBA00022801"/>
    </source>
</evidence>
<dbReference type="GO" id="GO:0008777">
    <property type="term" value="F:acetylornithine deacetylase activity"/>
    <property type="evidence" value="ECO:0007669"/>
    <property type="project" value="UniProtKB-EC"/>
</dbReference>
<evidence type="ECO:0000259" key="10">
    <source>
        <dbReference type="Pfam" id="PF07687"/>
    </source>
</evidence>
<dbReference type="Gene3D" id="3.30.70.360">
    <property type="match status" value="1"/>
</dbReference>
<dbReference type="InterPro" id="IPR050072">
    <property type="entry name" value="Peptidase_M20A"/>
</dbReference>
<keyword evidence="8" id="KW-0862">Zinc</keyword>
<dbReference type="RefSeq" id="WP_209794033.1">
    <property type="nucleotide sequence ID" value="NZ_JAGIQF010000005.1"/>
</dbReference>
<keyword evidence="6" id="KW-0479">Metal-binding</keyword>
<keyword evidence="3" id="KW-0963">Cytoplasm</keyword>
<name>A0ABS4B6W6_9GAMM</name>
<evidence type="ECO:0000256" key="4">
    <source>
        <dbReference type="ARBA" id="ARBA00022571"/>
    </source>
</evidence>
<keyword evidence="4" id="KW-0055">Arginine biosynthesis</keyword>
<keyword evidence="9" id="KW-0170">Cobalt</keyword>
<accession>A0ABS4B6W6</accession>
<dbReference type="InterPro" id="IPR010169">
    <property type="entry name" value="AcOrn-deacetyl"/>
</dbReference>
<reference evidence="11 12" key="1">
    <citation type="submission" date="2021-03" db="EMBL/GenBank/DDBJ databases">
        <title>Plant growth promoting bacteria isolated from wild legumes nodules and trapping Phaseolus vulgaris L. nodules in the center and southern Mexico.</title>
        <authorList>
            <person name="Estrada P."/>
        </authorList>
    </citation>
    <scope>NUCLEOTIDE SEQUENCE [LARGE SCALE GENOMIC DNA]</scope>
    <source>
        <strain evidence="11 12">MaGu-431</strain>
    </source>
</reference>
<dbReference type="CDD" id="cd03894">
    <property type="entry name" value="M20_ArgE"/>
    <property type="match status" value="1"/>
</dbReference>
<dbReference type="SUPFAM" id="SSF53187">
    <property type="entry name" value="Zn-dependent exopeptidases"/>
    <property type="match status" value="1"/>
</dbReference>
<dbReference type="EMBL" id="JAGIQF010000005">
    <property type="protein sequence ID" value="MBP0603234.1"/>
    <property type="molecule type" value="Genomic_DNA"/>
</dbReference>
<comment type="similarity">
    <text evidence="2">Belongs to the peptidase M20A family. ArgE subfamily.</text>
</comment>
<evidence type="ECO:0000256" key="3">
    <source>
        <dbReference type="ARBA" id="ARBA00022490"/>
    </source>
</evidence>
<dbReference type="InterPro" id="IPR001261">
    <property type="entry name" value="ArgE/DapE_CS"/>
</dbReference>
<dbReference type="HAMAP" id="MF_01108">
    <property type="entry name" value="ArgE"/>
    <property type="match status" value="1"/>
</dbReference>
<dbReference type="Pfam" id="PF01546">
    <property type="entry name" value="Peptidase_M20"/>
    <property type="match status" value="1"/>
</dbReference>